<keyword evidence="3 8" id="KW-1134">Transmembrane beta strand</keyword>
<dbReference type="Pfam" id="PF00593">
    <property type="entry name" value="TonB_dep_Rec_b-barrel"/>
    <property type="match status" value="1"/>
</dbReference>
<keyword evidence="4 8" id="KW-0812">Transmembrane</keyword>
<evidence type="ECO:0000313" key="13">
    <source>
        <dbReference type="Proteomes" id="UP000004295"/>
    </source>
</evidence>
<sequence>MEFIRIFSIAKSLISIPNSFFGKSRFHLFTLLFLSAPSLLWAQRGDKNPSFTVVVVEEGSEEPIPGALVQLEGQRALTDGEGKVDFPFPQKERCEVLVRMVGYNEYKSIVKPKAKGLHLHLVPVRLDEVVVVGDKPRSESTTIAVRLGENALRSEAKSSLAKVLQEVPGMSSISSGATIMKPVIQGMHSSRILLINNGVRQEGQQWGADHAPEVDISTATSVEVIKGAESIRYGAGAIGGVILLETAPLPKWGEPLKGRLSLSATSNDRGAEVNGDLSGSVEALRGLTWRTQAAYSVAGDYETAKYVLNNTGAREGSFTGVLGVDRPRFSTDLFVSYYSSQLGIFTGSHIGTLEDLLERFELGEPQVFAPRSYKIAAPKQEVQHWLMRLSGVYKLKQGGLLRMQYDFQNDDRQEFEIRVGSLAHKPALGLLLASHGAQAIWESSKEQPLRFVVGSSAQLQQNKTTNTGTVPLIPNYAGLTFGGYGISKWVRPRYEVALGVRYDYKYLNALGYGLSGEEYGGEHHYNSPSFSLSGLVRPLEGVTFSSNLGLAWRAPDVNELYSKGLHHGAAAYEEGDATLQPEASWKWNNELRYVNSWIHASATAFLQSIGNYIFASPEHDPNTGGIAVKELVAGVFPIFRYRQVDARFWGGDVQLRVHPFKGWEYTFEGQWIRAIERKTGGYLPYIPSDRYRQSIQWKSHNLFPHNQFSFGLDWVFVTKQRRFDPSIDFLPTTPDAYHLLGASAEYTHTMSQGRSWKVSLRAENLLNALYKEYTNRFRYFAHEKGRDVQLILGYYF</sequence>
<dbReference type="InterPro" id="IPR036942">
    <property type="entry name" value="Beta-barrel_TonB_sf"/>
</dbReference>
<evidence type="ECO:0000256" key="7">
    <source>
        <dbReference type="ARBA" id="ARBA00023237"/>
    </source>
</evidence>
<evidence type="ECO:0000256" key="9">
    <source>
        <dbReference type="RuleBase" id="RU003357"/>
    </source>
</evidence>
<dbReference type="InterPro" id="IPR000531">
    <property type="entry name" value="Beta-barrel_TonB"/>
</dbReference>
<evidence type="ECO:0000256" key="8">
    <source>
        <dbReference type="PROSITE-ProRule" id="PRU01360"/>
    </source>
</evidence>
<comment type="similarity">
    <text evidence="8 9">Belongs to the TonB-dependent receptor family.</text>
</comment>
<dbReference type="InterPro" id="IPR039426">
    <property type="entry name" value="TonB-dep_rcpt-like"/>
</dbReference>
<accession>C3JCV9</accession>
<dbReference type="PANTHER" id="PTHR30069:SF40">
    <property type="entry name" value="TONB-DEPENDENT RECEPTOR NMB0964-RELATED"/>
    <property type="match status" value="1"/>
</dbReference>
<dbReference type="GeneID" id="93366247"/>
<dbReference type="Gene3D" id="2.170.130.10">
    <property type="entry name" value="TonB-dependent receptor, plug domain"/>
    <property type="match status" value="1"/>
</dbReference>
<name>C3JCV9_POREA</name>
<evidence type="ECO:0000256" key="6">
    <source>
        <dbReference type="ARBA" id="ARBA00023136"/>
    </source>
</evidence>
<dbReference type="GO" id="GO:0009279">
    <property type="term" value="C:cell outer membrane"/>
    <property type="evidence" value="ECO:0007669"/>
    <property type="project" value="UniProtKB-SubCell"/>
</dbReference>
<dbReference type="STRING" id="553175.POREN0001_1980"/>
<feature type="domain" description="TonB-dependent receptor plug" evidence="11">
    <location>
        <begin position="147"/>
        <end position="241"/>
    </location>
</feature>
<comment type="subcellular location">
    <subcellularLocation>
        <location evidence="1 8">Cell outer membrane</location>
        <topology evidence="1 8">Multi-pass membrane protein</topology>
    </subcellularLocation>
</comment>
<keyword evidence="5 9" id="KW-0798">TonB box</keyword>
<dbReference type="Proteomes" id="UP000004295">
    <property type="component" value="Unassembled WGS sequence"/>
</dbReference>
<organism evidence="12 13">
    <name type="scientific">Porphyromonas endodontalis (strain ATCC 35406 / DSM 24491 / JCM 8526 / CCUG 16442 / BCRC 14492 / NCTC 13058 / HG 370)</name>
    <name type="common">Bacteroides endodontalis</name>
    <dbReference type="NCBI Taxonomy" id="553175"/>
    <lineage>
        <taxon>Bacteria</taxon>
        <taxon>Pseudomonadati</taxon>
        <taxon>Bacteroidota</taxon>
        <taxon>Bacteroidia</taxon>
        <taxon>Bacteroidales</taxon>
        <taxon>Porphyromonadaceae</taxon>
        <taxon>Porphyromonas</taxon>
    </lineage>
</organism>
<evidence type="ECO:0000256" key="2">
    <source>
        <dbReference type="ARBA" id="ARBA00022448"/>
    </source>
</evidence>
<evidence type="ECO:0000256" key="5">
    <source>
        <dbReference type="ARBA" id="ARBA00023077"/>
    </source>
</evidence>
<evidence type="ECO:0000259" key="10">
    <source>
        <dbReference type="Pfam" id="PF00593"/>
    </source>
</evidence>
<dbReference type="RefSeq" id="WP_004335120.1">
    <property type="nucleotide sequence ID" value="NZ_ACNN01000035.1"/>
</dbReference>
<gene>
    <name evidence="12" type="ORF">POREN0001_1980</name>
</gene>
<comment type="caution">
    <text evidence="12">The sequence shown here is derived from an EMBL/GenBank/DDBJ whole genome shotgun (WGS) entry which is preliminary data.</text>
</comment>
<dbReference type="EMBL" id="ACNN01000035">
    <property type="protein sequence ID" value="EEN82015.1"/>
    <property type="molecule type" value="Genomic_DNA"/>
</dbReference>
<evidence type="ECO:0000313" key="12">
    <source>
        <dbReference type="EMBL" id="EEN82015.1"/>
    </source>
</evidence>
<dbReference type="Pfam" id="PF07715">
    <property type="entry name" value="Plug"/>
    <property type="match status" value="1"/>
</dbReference>
<keyword evidence="12" id="KW-0675">Receptor</keyword>
<proteinExistence type="inferred from homology"/>
<reference evidence="12 13" key="1">
    <citation type="submission" date="2009-04" db="EMBL/GenBank/DDBJ databases">
        <authorList>
            <person name="Sebastian Y."/>
            <person name="Madupu R."/>
            <person name="Durkin A.S."/>
            <person name="Torralba M."/>
            <person name="Methe B."/>
            <person name="Sutton G.G."/>
            <person name="Strausberg R.L."/>
            <person name="Nelson K.E."/>
        </authorList>
    </citation>
    <scope>NUCLEOTIDE SEQUENCE [LARGE SCALE GENOMIC DNA]</scope>
    <source>
        <strain evidence="13">ATCC 35406 / BCRC 14492 / JCM 8526 / NCTC 13058 / HG 370</strain>
    </source>
</reference>
<keyword evidence="13" id="KW-1185">Reference proteome</keyword>
<dbReference type="GO" id="GO:0044718">
    <property type="term" value="P:siderophore transmembrane transport"/>
    <property type="evidence" value="ECO:0007669"/>
    <property type="project" value="TreeGrafter"/>
</dbReference>
<dbReference type="PROSITE" id="PS52016">
    <property type="entry name" value="TONB_DEPENDENT_REC_3"/>
    <property type="match status" value="1"/>
</dbReference>
<dbReference type="InterPro" id="IPR037066">
    <property type="entry name" value="Plug_dom_sf"/>
</dbReference>
<dbReference type="Gene3D" id="2.40.170.20">
    <property type="entry name" value="TonB-dependent receptor, beta-barrel domain"/>
    <property type="match status" value="1"/>
</dbReference>
<evidence type="ECO:0000256" key="4">
    <source>
        <dbReference type="ARBA" id="ARBA00022692"/>
    </source>
</evidence>
<dbReference type="AlphaFoldDB" id="C3JCV9"/>
<protein>
    <submittedName>
        <fullName evidence="12">TonB-dependent receptor</fullName>
    </submittedName>
</protein>
<evidence type="ECO:0000259" key="11">
    <source>
        <dbReference type="Pfam" id="PF07715"/>
    </source>
</evidence>
<keyword evidence="2 8" id="KW-0813">Transport</keyword>
<dbReference type="eggNOG" id="COG4206">
    <property type="taxonomic scope" value="Bacteria"/>
</dbReference>
<evidence type="ECO:0000256" key="3">
    <source>
        <dbReference type="ARBA" id="ARBA00022452"/>
    </source>
</evidence>
<keyword evidence="7 8" id="KW-0998">Cell outer membrane</keyword>
<dbReference type="InterPro" id="IPR012910">
    <property type="entry name" value="Plug_dom"/>
</dbReference>
<dbReference type="GO" id="GO:0015344">
    <property type="term" value="F:siderophore uptake transmembrane transporter activity"/>
    <property type="evidence" value="ECO:0007669"/>
    <property type="project" value="TreeGrafter"/>
</dbReference>
<feature type="domain" description="TonB-dependent receptor-like beta-barrel" evidence="10">
    <location>
        <begin position="471"/>
        <end position="765"/>
    </location>
</feature>
<keyword evidence="6 8" id="KW-0472">Membrane</keyword>
<dbReference type="SUPFAM" id="SSF56935">
    <property type="entry name" value="Porins"/>
    <property type="match status" value="1"/>
</dbReference>
<dbReference type="PANTHER" id="PTHR30069">
    <property type="entry name" value="TONB-DEPENDENT OUTER MEMBRANE RECEPTOR"/>
    <property type="match status" value="1"/>
</dbReference>
<evidence type="ECO:0000256" key="1">
    <source>
        <dbReference type="ARBA" id="ARBA00004571"/>
    </source>
</evidence>